<evidence type="ECO:0000313" key="1">
    <source>
        <dbReference type="EMBL" id="ROM43527.1"/>
    </source>
</evidence>
<sequence length="113" mass="13104">MMTAHMGKSHLYVKMLSLSLPYIRNIQSQSQEIKGKDVSCYFEAELVHNLTTSLLSPDFSEHDIWFLNHQAKHYYERCDGDISPNYHEHLKCIKALFELVPDTLKVGLSWHGP</sequence>
<dbReference type="EMBL" id="MOAY01000054">
    <property type="protein sequence ID" value="ROM43527.1"/>
    <property type="molecule type" value="Genomic_DNA"/>
</dbReference>
<organism evidence="1 2">
    <name type="scientific">Pseudomonas poae</name>
    <dbReference type="NCBI Taxonomy" id="200451"/>
    <lineage>
        <taxon>Bacteria</taxon>
        <taxon>Pseudomonadati</taxon>
        <taxon>Pseudomonadota</taxon>
        <taxon>Gammaproteobacteria</taxon>
        <taxon>Pseudomonadales</taxon>
        <taxon>Pseudomonadaceae</taxon>
        <taxon>Pseudomonas</taxon>
    </lineage>
</organism>
<dbReference type="AlphaFoldDB" id="A0A423EV23"/>
<comment type="caution">
    <text evidence="1">The sequence shown here is derived from an EMBL/GenBank/DDBJ whole genome shotgun (WGS) entry which is preliminary data.</text>
</comment>
<reference evidence="1 2" key="1">
    <citation type="submission" date="2016-10" db="EMBL/GenBank/DDBJ databases">
        <title>Comparative genome analysis of multiple Pseudomonas spp. focuses on biocontrol and plant growth promoting traits.</title>
        <authorList>
            <person name="Tao X.-Y."/>
            <person name="Taylor C.G."/>
        </authorList>
    </citation>
    <scope>NUCLEOTIDE SEQUENCE [LARGE SCALE GENOMIC DNA]</scope>
    <source>
        <strain evidence="1 2">29G9</strain>
    </source>
</reference>
<accession>A0A423EV23</accession>
<gene>
    <name evidence="1" type="ORF">BK648_16550</name>
</gene>
<proteinExistence type="predicted"/>
<dbReference type="Proteomes" id="UP000284656">
    <property type="component" value="Unassembled WGS sequence"/>
</dbReference>
<name>A0A423EV23_9PSED</name>
<evidence type="ECO:0000313" key="2">
    <source>
        <dbReference type="Proteomes" id="UP000284656"/>
    </source>
</evidence>
<protein>
    <submittedName>
        <fullName evidence="1">Zinc ABC transporter substrate-binding protein</fullName>
    </submittedName>
</protein>